<feature type="domain" description="Kinesin motor" evidence="6">
    <location>
        <begin position="1"/>
        <end position="49"/>
    </location>
</feature>
<name>A0AAD9JHY1_9ANNE</name>
<dbReference type="GO" id="GO:0007018">
    <property type="term" value="P:microtubule-based movement"/>
    <property type="evidence" value="ECO:0007669"/>
    <property type="project" value="InterPro"/>
</dbReference>
<dbReference type="InterPro" id="IPR027417">
    <property type="entry name" value="P-loop_NTPase"/>
</dbReference>
<accession>A0AAD9JHY1</accession>
<reference evidence="7" key="1">
    <citation type="journal article" date="2023" name="Mol. Biol. Evol.">
        <title>Third-Generation Sequencing Reveals the Adaptive Role of the Epigenome in Three Deep-Sea Polychaetes.</title>
        <authorList>
            <person name="Perez M."/>
            <person name="Aroh O."/>
            <person name="Sun Y."/>
            <person name="Lan Y."/>
            <person name="Juniper S.K."/>
            <person name="Young C.R."/>
            <person name="Angers B."/>
            <person name="Qian P.Y."/>
        </authorList>
    </citation>
    <scope>NUCLEOTIDE SEQUENCE</scope>
    <source>
        <strain evidence="7">P08H-3</strain>
    </source>
</reference>
<dbReference type="GO" id="GO:0008017">
    <property type="term" value="F:microtubule binding"/>
    <property type="evidence" value="ECO:0007669"/>
    <property type="project" value="InterPro"/>
</dbReference>
<evidence type="ECO:0000256" key="5">
    <source>
        <dbReference type="PROSITE-ProRule" id="PRU00283"/>
    </source>
</evidence>
<dbReference type="GO" id="GO:0007052">
    <property type="term" value="P:mitotic spindle organization"/>
    <property type="evidence" value="ECO:0007669"/>
    <property type="project" value="TreeGrafter"/>
</dbReference>
<dbReference type="InterPro" id="IPR036961">
    <property type="entry name" value="Kinesin_motor_dom_sf"/>
</dbReference>
<evidence type="ECO:0000313" key="8">
    <source>
        <dbReference type="Proteomes" id="UP001208570"/>
    </source>
</evidence>
<dbReference type="InterPro" id="IPR001752">
    <property type="entry name" value="Kinesin_motor_dom"/>
</dbReference>
<dbReference type="GO" id="GO:0005524">
    <property type="term" value="F:ATP binding"/>
    <property type="evidence" value="ECO:0007669"/>
    <property type="project" value="UniProtKB-KW"/>
</dbReference>
<comment type="caution">
    <text evidence="7">The sequence shown here is derived from an EMBL/GenBank/DDBJ whole genome shotgun (WGS) entry which is preliminary data.</text>
</comment>
<dbReference type="GO" id="GO:0003777">
    <property type="term" value="F:microtubule motor activity"/>
    <property type="evidence" value="ECO:0007669"/>
    <property type="project" value="InterPro"/>
</dbReference>
<comment type="subcellular location">
    <subcellularLocation>
        <location evidence="1">Cytoplasm</location>
        <location evidence="1">Cytoskeleton</location>
    </subcellularLocation>
</comment>
<dbReference type="PANTHER" id="PTHR47969:SF28">
    <property type="entry name" value="KINESIN-LIKE PROTEIN KIF21B"/>
    <property type="match status" value="1"/>
</dbReference>
<sequence length="49" mass="5532">MCQVCTSVTPGEPQVMLGKDKAFTFDYVFDIDSHQSQIYDECARELIDG</sequence>
<proteinExistence type="inferred from homology"/>
<keyword evidence="2" id="KW-0547">Nucleotide-binding</keyword>
<keyword evidence="4" id="KW-0963">Cytoplasm</keyword>
<evidence type="ECO:0000256" key="2">
    <source>
        <dbReference type="ARBA" id="ARBA00022741"/>
    </source>
</evidence>
<dbReference type="GO" id="GO:0005875">
    <property type="term" value="C:microtubule associated complex"/>
    <property type="evidence" value="ECO:0007669"/>
    <property type="project" value="TreeGrafter"/>
</dbReference>
<dbReference type="Proteomes" id="UP001208570">
    <property type="component" value="Unassembled WGS sequence"/>
</dbReference>
<evidence type="ECO:0000259" key="6">
    <source>
        <dbReference type="PROSITE" id="PS50067"/>
    </source>
</evidence>
<dbReference type="Gene3D" id="3.40.850.10">
    <property type="entry name" value="Kinesin motor domain"/>
    <property type="match status" value="1"/>
</dbReference>
<evidence type="ECO:0000256" key="3">
    <source>
        <dbReference type="ARBA" id="ARBA00022840"/>
    </source>
</evidence>
<keyword evidence="8" id="KW-1185">Reference proteome</keyword>
<evidence type="ECO:0000256" key="4">
    <source>
        <dbReference type="ARBA" id="ARBA00023212"/>
    </source>
</evidence>
<comment type="similarity">
    <text evidence="5">Belongs to the TRAFAC class myosin-kinesin ATPase superfamily. Kinesin family.</text>
</comment>
<dbReference type="AlphaFoldDB" id="A0AAD9JHY1"/>
<evidence type="ECO:0000313" key="7">
    <source>
        <dbReference type="EMBL" id="KAK2153513.1"/>
    </source>
</evidence>
<keyword evidence="3" id="KW-0067">ATP-binding</keyword>
<organism evidence="7 8">
    <name type="scientific">Paralvinella palmiformis</name>
    <dbReference type="NCBI Taxonomy" id="53620"/>
    <lineage>
        <taxon>Eukaryota</taxon>
        <taxon>Metazoa</taxon>
        <taxon>Spiralia</taxon>
        <taxon>Lophotrochozoa</taxon>
        <taxon>Annelida</taxon>
        <taxon>Polychaeta</taxon>
        <taxon>Sedentaria</taxon>
        <taxon>Canalipalpata</taxon>
        <taxon>Terebellida</taxon>
        <taxon>Terebelliformia</taxon>
        <taxon>Alvinellidae</taxon>
        <taxon>Paralvinella</taxon>
    </lineage>
</organism>
<evidence type="ECO:0000256" key="1">
    <source>
        <dbReference type="ARBA" id="ARBA00004245"/>
    </source>
</evidence>
<dbReference type="EMBL" id="JAODUP010000294">
    <property type="protein sequence ID" value="KAK2153513.1"/>
    <property type="molecule type" value="Genomic_DNA"/>
</dbReference>
<gene>
    <name evidence="7" type="ORF">LSH36_294g02050</name>
</gene>
<dbReference type="InterPro" id="IPR027640">
    <property type="entry name" value="Kinesin-like_fam"/>
</dbReference>
<dbReference type="PANTHER" id="PTHR47969">
    <property type="entry name" value="CHROMOSOME-ASSOCIATED KINESIN KIF4A-RELATED"/>
    <property type="match status" value="1"/>
</dbReference>
<protein>
    <recommendedName>
        <fullName evidence="6">Kinesin motor domain-containing protein</fullName>
    </recommendedName>
</protein>
<dbReference type="SUPFAM" id="SSF52540">
    <property type="entry name" value="P-loop containing nucleoside triphosphate hydrolases"/>
    <property type="match status" value="1"/>
</dbReference>
<comment type="caution">
    <text evidence="5">Lacks conserved residue(s) required for the propagation of feature annotation.</text>
</comment>
<keyword evidence="4" id="KW-0206">Cytoskeleton</keyword>
<dbReference type="PROSITE" id="PS50067">
    <property type="entry name" value="KINESIN_MOTOR_2"/>
    <property type="match status" value="1"/>
</dbReference>
<dbReference type="GO" id="GO:0051231">
    <property type="term" value="P:spindle elongation"/>
    <property type="evidence" value="ECO:0007669"/>
    <property type="project" value="TreeGrafter"/>
</dbReference>